<protein>
    <submittedName>
        <fullName evidence="1">Uncharacterized protein</fullName>
    </submittedName>
</protein>
<dbReference type="Proteomes" id="UP000828390">
    <property type="component" value="Unassembled WGS sequence"/>
</dbReference>
<accession>A0A9D4E801</accession>
<comment type="caution">
    <text evidence="1">The sequence shown here is derived from an EMBL/GenBank/DDBJ whole genome shotgun (WGS) entry which is preliminary data.</text>
</comment>
<evidence type="ECO:0000313" key="1">
    <source>
        <dbReference type="EMBL" id="KAH3773520.1"/>
    </source>
</evidence>
<dbReference type="AlphaFoldDB" id="A0A9D4E801"/>
<dbReference type="EMBL" id="JAIWYP010000009">
    <property type="protein sequence ID" value="KAH3773520.1"/>
    <property type="molecule type" value="Genomic_DNA"/>
</dbReference>
<reference evidence="1" key="2">
    <citation type="submission" date="2020-11" db="EMBL/GenBank/DDBJ databases">
        <authorList>
            <person name="McCartney M.A."/>
            <person name="Auch B."/>
            <person name="Kono T."/>
            <person name="Mallez S."/>
            <person name="Becker A."/>
            <person name="Gohl D.M."/>
            <person name="Silverstein K.A.T."/>
            <person name="Koren S."/>
            <person name="Bechman K.B."/>
            <person name="Herman A."/>
            <person name="Abrahante J.E."/>
            <person name="Garbe J."/>
        </authorList>
    </citation>
    <scope>NUCLEOTIDE SEQUENCE</scope>
    <source>
        <strain evidence="1">Duluth1</strain>
        <tissue evidence="1">Whole animal</tissue>
    </source>
</reference>
<evidence type="ECO:0000313" key="2">
    <source>
        <dbReference type="Proteomes" id="UP000828390"/>
    </source>
</evidence>
<reference evidence="1" key="1">
    <citation type="journal article" date="2019" name="bioRxiv">
        <title>The Genome of the Zebra Mussel, Dreissena polymorpha: A Resource for Invasive Species Research.</title>
        <authorList>
            <person name="McCartney M.A."/>
            <person name="Auch B."/>
            <person name="Kono T."/>
            <person name="Mallez S."/>
            <person name="Zhang Y."/>
            <person name="Obille A."/>
            <person name="Becker A."/>
            <person name="Abrahante J.E."/>
            <person name="Garbe J."/>
            <person name="Badalamenti J.P."/>
            <person name="Herman A."/>
            <person name="Mangelson H."/>
            <person name="Liachko I."/>
            <person name="Sullivan S."/>
            <person name="Sone E.D."/>
            <person name="Koren S."/>
            <person name="Silverstein K.A.T."/>
            <person name="Beckman K.B."/>
            <person name="Gohl D.M."/>
        </authorList>
    </citation>
    <scope>NUCLEOTIDE SEQUENCE</scope>
    <source>
        <strain evidence="1">Duluth1</strain>
        <tissue evidence="1">Whole animal</tissue>
    </source>
</reference>
<gene>
    <name evidence="1" type="ORF">DPMN_174882</name>
</gene>
<organism evidence="1 2">
    <name type="scientific">Dreissena polymorpha</name>
    <name type="common">Zebra mussel</name>
    <name type="synonym">Mytilus polymorpha</name>
    <dbReference type="NCBI Taxonomy" id="45954"/>
    <lineage>
        <taxon>Eukaryota</taxon>
        <taxon>Metazoa</taxon>
        <taxon>Spiralia</taxon>
        <taxon>Lophotrochozoa</taxon>
        <taxon>Mollusca</taxon>
        <taxon>Bivalvia</taxon>
        <taxon>Autobranchia</taxon>
        <taxon>Heteroconchia</taxon>
        <taxon>Euheterodonta</taxon>
        <taxon>Imparidentia</taxon>
        <taxon>Neoheterodontei</taxon>
        <taxon>Myida</taxon>
        <taxon>Dreissenoidea</taxon>
        <taxon>Dreissenidae</taxon>
        <taxon>Dreissena</taxon>
    </lineage>
</organism>
<name>A0A9D4E801_DREPO</name>
<proteinExistence type="predicted"/>
<sequence>MEFLPAKQTDKPVLFFVKGQLNESLLTQSPWMELLYQENPKIYWSTDDQGKYAMDKTWDDVSDLILELIADAKQRTPSILVSSENRAHERTPLLIPDSSGIRAHERTPSVNTRLL</sequence>
<keyword evidence="2" id="KW-1185">Reference proteome</keyword>